<evidence type="ECO:0000313" key="2">
    <source>
        <dbReference type="Proteomes" id="UP000198867"/>
    </source>
</evidence>
<organism evidence="1 2">
    <name type="scientific">Mycetocola miduiensis</name>
    <dbReference type="NCBI Taxonomy" id="995034"/>
    <lineage>
        <taxon>Bacteria</taxon>
        <taxon>Bacillati</taxon>
        <taxon>Actinomycetota</taxon>
        <taxon>Actinomycetes</taxon>
        <taxon>Micrococcales</taxon>
        <taxon>Microbacteriaceae</taxon>
        <taxon>Mycetocola</taxon>
    </lineage>
</organism>
<reference evidence="2" key="1">
    <citation type="submission" date="2016-10" db="EMBL/GenBank/DDBJ databases">
        <authorList>
            <person name="Varghese N."/>
            <person name="Submissions S."/>
        </authorList>
    </citation>
    <scope>NUCLEOTIDE SEQUENCE [LARGE SCALE GENOMIC DNA]</scope>
    <source>
        <strain evidence="2">CGMCC 1.11101</strain>
    </source>
</reference>
<dbReference type="RefSeq" id="WP_177216809.1">
    <property type="nucleotide sequence ID" value="NZ_FOVM01000006.1"/>
</dbReference>
<accession>A0A1I5C4T1</accession>
<keyword evidence="2" id="KW-1185">Reference proteome</keyword>
<evidence type="ECO:0000313" key="1">
    <source>
        <dbReference type="EMBL" id="SFN82023.1"/>
    </source>
</evidence>
<proteinExistence type="predicted"/>
<dbReference type="STRING" id="995034.SAMN05216219_2211"/>
<gene>
    <name evidence="1" type="ORF">SAMN05216219_2211</name>
</gene>
<dbReference type="EMBL" id="FOVM01000006">
    <property type="protein sequence ID" value="SFN82023.1"/>
    <property type="molecule type" value="Genomic_DNA"/>
</dbReference>
<dbReference type="AlphaFoldDB" id="A0A1I5C4T1"/>
<sequence>MPLRIALMSLLPEDDTQSARLGAAGRAHAFSLPWDRTATATADIHTHLLGVRTHLLGSRTEVAS</sequence>
<protein>
    <submittedName>
        <fullName evidence="1">Uncharacterized protein</fullName>
    </submittedName>
</protein>
<dbReference type="Proteomes" id="UP000198867">
    <property type="component" value="Unassembled WGS sequence"/>
</dbReference>
<name>A0A1I5C4T1_9MICO</name>